<evidence type="ECO:0000313" key="1">
    <source>
        <dbReference type="EMBL" id="KRH93688.1"/>
    </source>
</evidence>
<dbReference type="GO" id="GO:0030246">
    <property type="term" value="F:carbohydrate binding"/>
    <property type="evidence" value="ECO:0007669"/>
    <property type="project" value="UniProtKB-KW"/>
</dbReference>
<dbReference type="VEuPathDB" id="MicrosporidiaDB:M153_6640004037"/>
<comment type="caution">
    <text evidence="1">The sequence shown here is derived from an EMBL/GenBank/DDBJ whole genome shotgun (WGS) entry which is preliminary data.</text>
</comment>
<protein>
    <submittedName>
        <fullName evidence="1">Putative Ricin B lectin protein</fullName>
    </submittedName>
</protein>
<accession>A0A0R0LWX5</accession>
<organism evidence="1 2">
    <name type="scientific">Pseudoloma neurophilia</name>
    <dbReference type="NCBI Taxonomy" id="146866"/>
    <lineage>
        <taxon>Eukaryota</taxon>
        <taxon>Fungi</taxon>
        <taxon>Fungi incertae sedis</taxon>
        <taxon>Microsporidia</taxon>
        <taxon>Pseudoloma</taxon>
    </lineage>
</organism>
<keyword evidence="1" id="KW-0430">Lectin</keyword>
<gene>
    <name evidence="1" type="ORF">M153_6640004037</name>
</gene>
<dbReference type="InterPro" id="IPR035992">
    <property type="entry name" value="Ricin_B-like_lectins"/>
</dbReference>
<name>A0A0R0LWX5_9MICR</name>
<dbReference type="Proteomes" id="UP000051530">
    <property type="component" value="Unassembled WGS sequence"/>
</dbReference>
<reference evidence="1 2" key="1">
    <citation type="submission" date="2015-07" db="EMBL/GenBank/DDBJ databases">
        <title>The genome of Pseudoloma neurophilia, a relevant intracellular parasite of the zebrafish.</title>
        <authorList>
            <person name="Ndikumana S."/>
            <person name="Pelin A."/>
            <person name="Sanders J."/>
            <person name="Corradi N."/>
        </authorList>
    </citation>
    <scope>NUCLEOTIDE SEQUENCE [LARGE SCALE GENOMIC DNA]</scope>
    <source>
        <strain evidence="1 2">MK1</strain>
    </source>
</reference>
<dbReference type="EMBL" id="LGUB01000250">
    <property type="protein sequence ID" value="KRH93688.1"/>
    <property type="molecule type" value="Genomic_DNA"/>
</dbReference>
<keyword evidence="2" id="KW-1185">Reference proteome</keyword>
<dbReference type="Gene3D" id="2.80.10.50">
    <property type="match status" value="1"/>
</dbReference>
<dbReference type="SUPFAM" id="SSF50370">
    <property type="entry name" value="Ricin B-like lectins"/>
    <property type="match status" value="1"/>
</dbReference>
<dbReference type="OrthoDB" id="10470995at2759"/>
<dbReference type="AlphaFoldDB" id="A0A0R0LWX5"/>
<evidence type="ECO:0000313" key="2">
    <source>
        <dbReference type="Proteomes" id="UP000051530"/>
    </source>
</evidence>
<proteinExistence type="predicted"/>
<sequence>MLLFFTIFKNVVCRQVRLKHSIEDYYVGGSDFYPIFNYLDQSDVFIDEPSPIPGKIVILVANKNNKVWDIETSDINMIYYTRHNGSNQIFKVIHLGKDVVAIESELGGCLELNRELNRFQLKPCQRKENYRAQTFLITDLNGKWHGSGSYETGWGGAAEGEKWGQCSTCIQGGFGSEQRNLNEMTTNFSFWGNRSSSSQLNQMKGQELFSHMQPSGHYPGYFQNFIKGFIS</sequence>